<dbReference type="InterPro" id="IPR046341">
    <property type="entry name" value="SET_dom_sf"/>
</dbReference>
<feature type="domain" description="SET" evidence="2">
    <location>
        <begin position="107"/>
        <end position="260"/>
    </location>
</feature>
<dbReference type="PANTHER" id="PTHR47332:SF4">
    <property type="entry name" value="SET DOMAIN-CONTAINING PROTEIN 5"/>
    <property type="match status" value="1"/>
</dbReference>
<protein>
    <submittedName>
        <fullName evidence="3">SET domain-containing protein</fullName>
    </submittedName>
</protein>
<dbReference type="CDD" id="cd20071">
    <property type="entry name" value="SET_SMYD"/>
    <property type="match status" value="1"/>
</dbReference>
<evidence type="ECO:0000313" key="3">
    <source>
        <dbReference type="EMBL" id="RPD58857.1"/>
    </source>
</evidence>
<dbReference type="AlphaFoldDB" id="A0A5C2S6M6"/>
<sequence length="436" mass="47115">MHSGGVPQSTPCSAPSSSSTLPGSSLSPKSPADSQLTSKVIPIPARYQEPQPSPDFKIDVALLRSLTLTQVPVAESSPELLTGFMHCTGMLDALRAQYPGWPQPFPPPPRVYKIVPVEGAGLGVIATADIAVGETIVRERPILVTPQVFPLVTSDGGSVLDMTVDALHPANKRAFFALHNCKGKAAPSEVKAIMDTNGFPASCKFPVWGSTYMAVTRDASRINHSCCNNAVYSFDIATLTAFMRASRPIRAGEEITISYLNFPAQTAEGRQEELGRRYGFKCRCKTCRLTGAARLRSDMARLAILESALPSHIRADDAEFAMWLVRGAQLQLPAAAINPKTNAHPLGLAESVWAAMLQEGCYVFSTGLCESVLLRLVKACSVLQNEEAVRFYATQAALIRMAHTGSDGGWRAVAENPRRTDWWAKFTAKRKGVSRG</sequence>
<accession>A0A5C2S6M6</accession>
<dbReference type="InterPro" id="IPR001214">
    <property type="entry name" value="SET_dom"/>
</dbReference>
<organism evidence="3 4">
    <name type="scientific">Lentinus tigrinus ALCF2SS1-6</name>
    <dbReference type="NCBI Taxonomy" id="1328759"/>
    <lineage>
        <taxon>Eukaryota</taxon>
        <taxon>Fungi</taxon>
        <taxon>Dikarya</taxon>
        <taxon>Basidiomycota</taxon>
        <taxon>Agaricomycotina</taxon>
        <taxon>Agaricomycetes</taxon>
        <taxon>Polyporales</taxon>
        <taxon>Polyporaceae</taxon>
        <taxon>Lentinus</taxon>
    </lineage>
</organism>
<reference evidence="3" key="1">
    <citation type="journal article" date="2018" name="Genome Biol. Evol.">
        <title>Genomics and development of Lentinus tigrinus, a white-rot wood-decaying mushroom with dimorphic fruiting bodies.</title>
        <authorList>
            <person name="Wu B."/>
            <person name="Xu Z."/>
            <person name="Knudson A."/>
            <person name="Carlson A."/>
            <person name="Chen N."/>
            <person name="Kovaka S."/>
            <person name="LaButti K."/>
            <person name="Lipzen A."/>
            <person name="Pennachio C."/>
            <person name="Riley R."/>
            <person name="Schakwitz W."/>
            <person name="Umezawa K."/>
            <person name="Ohm R.A."/>
            <person name="Grigoriev I.V."/>
            <person name="Nagy L.G."/>
            <person name="Gibbons J."/>
            <person name="Hibbett D."/>
        </authorList>
    </citation>
    <scope>NUCLEOTIDE SEQUENCE [LARGE SCALE GENOMIC DNA]</scope>
    <source>
        <strain evidence="3">ALCF2SS1-6</strain>
    </source>
</reference>
<dbReference type="SUPFAM" id="SSF82199">
    <property type="entry name" value="SET domain"/>
    <property type="match status" value="1"/>
</dbReference>
<feature type="region of interest" description="Disordered" evidence="1">
    <location>
        <begin position="1"/>
        <end position="39"/>
    </location>
</feature>
<dbReference type="InterPro" id="IPR053185">
    <property type="entry name" value="SET_domain_protein"/>
</dbReference>
<dbReference type="Pfam" id="PF00856">
    <property type="entry name" value="SET"/>
    <property type="match status" value="1"/>
</dbReference>
<evidence type="ECO:0000256" key="1">
    <source>
        <dbReference type="SAM" id="MobiDB-lite"/>
    </source>
</evidence>
<dbReference type="OrthoDB" id="2756512at2759"/>
<dbReference type="PROSITE" id="PS50280">
    <property type="entry name" value="SET"/>
    <property type="match status" value="1"/>
</dbReference>
<gene>
    <name evidence="3" type="ORF">L227DRAFT_612607</name>
</gene>
<evidence type="ECO:0000313" key="4">
    <source>
        <dbReference type="Proteomes" id="UP000313359"/>
    </source>
</evidence>
<dbReference type="SMART" id="SM00317">
    <property type="entry name" value="SET"/>
    <property type="match status" value="1"/>
</dbReference>
<dbReference type="EMBL" id="ML122273">
    <property type="protein sequence ID" value="RPD58857.1"/>
    <property type="molecule type" value="Genomic_DNA"/>
</dbReference>
<name>A0A5C2S6M6_9APHY</name>
<dbReference type="Gene3D" id="2.170.270.10">
    <property type="entry name" value="SET domain"/>
    <property type="match status" value="1"/>
</dbReference>
<dbReference type="STRING" id="1328759.A0A5C2S6M6"/>
<evidence type="ECO:0000259" key="2">
    <source>
        <dbReference type="PROSITE" id="PS50280"/>
    </source>
</evidence>
<dbReference type="Proteomes" id="UP000313359">
    <property type="component" value="Unassembled WGS sequence"/>
</dbReference>
<feature type="compositionally biased region" description="Low complexity" evidence="1">
    <location>
        <begin position="7"/>
        <end position="31"/>
    </location>
</feature>
<proteinExistence type="predicted"/>
<keyword evidence="4" id="KW-1185">Reference proteome</keyword>
<dbReference type="PANTHER" id="PTHR47332">
    <property type="entry name" value="SET DOMAIN-CONTAINING PROTEIN 5"/>
    <property type="match status" value="1"/>
</dbReference>